<reference evidence="1 2" key="1">
    <citation type="submission" date="2024-09" db="EMBL/GenBank/DDBJ databases">
        <authorList>
            <person name="Sun Q."/>
            <person name="Mori K."/>
        </authorList>
    </citation>
    <scope>NUCLEOTIDE SEQUENCE [LARGE SCALE GENOMIC DNA]</scope>
    <source>
        <strain evidence="1 2">CCM 7659</strain>
    </source>
</reference>
<proteinExistence type="predicted"/>
<comment type="caution">
    <text evidence="1">The sequence shown here is derived from an EMBL/GenBank/DDBJ whole genome shotgun (WGS) entry which is preliminary data.</text>
</comment>
<evidence type="ECO:0000313" key="2">
    <source>
        <dbReference type="Proteomes" id="UP001589700"/>
    </source>
</evidence>
<protein>
    <submittedName>
        <fullName evidence="1">Transposase</fullName>
    </submittedName>
</protein>
<evidence type="ECO:0000313" key="1">
    <source>
        <dbReference type="EMBL" id="MFB9259258.1"/>
    </source>
</evidence>
<sequence>MEPEWAGEVMDDDELLALEPDPKSRMGASRFIGYSPTAGRVLTVIAFRDDDGDLHGINAWPATGADLKLYREGD</sequence>
<gene>
    <name evidence="1" type="ORF">ACFFVD_05525</name>
</gene>
<dbReference type="Proteomes" id="UP001589700">
    <property type="component" value="Unassembled WGS sequence"/>
</dbReference>
<dbReference type="EMBL" id="JBHMDY010000004">
    <property type="protein sequence ID" value="MFB9259258.1"/>
    <property type="molecule type" value="Genomic_DNA"/>
</dbReference>
<dbReference type="RefSeq" id="WP_187354649.1">
    <property type="nucleotide sequence ID" value="NZ_JBHMDY010000004.1"/>
</dbReference>
<name>A0ABV5JNI0_9ACTN</name>
<organism evidence="1 2">
    <name type="scientific">Dietzia aerolata</name>
    <dbReference type="NCBI Taxonomy" id="595984"/>
    <lineage>
        <taxon>Bacteria</taxon>
        <taxon>Bacillati</taxon>
        <taxon>Actinomycetota</taxon>
        <taxon>Actinomycetes</taxon>
        <taxon>Mycobacteriales</taxon>
        <taxon>Dietziaceae</taxon>
        <taxon>Dietzia</taxon>
    </lineage>
</organism>
<accession>A0ABV5JNI0</accession>
<keyword evidence="2" id="KW-1185">Reference proteome</keyword>